<organism evidence="1 2">
    <name type="scientific">Desulfofustis limnaeus</name>
    <dbReference type="NCBI Taxonomy" id="2740163"/>
    <lineage>
        <taxon>Bacteria</taxon>
        <taxon>Pseudomonadati</taxon>
        <taxon>Thermodesulfobacteriota</taxon>
        <taxon>Desulfobulbia</taxon>
        <taxon>Desulfobulbales</taxon>
        <taxon>Desulfocapsaceae</taxon>
        <taxon>Desulfofustis</taxon>
    </lineage>
</organism>
<protein>
    <submittedName>
        <fullName evidence="1">Uncharacterized protein</fullName>
    </submittedName>
</protein>
<dbReference type="EMBL" id="AP025516">
    <property type="protein sequence ID" value="BDD87231.1"/>
    <property type="molecule type" value="Genomic_DNA"/>
</dbReference>
<evidence type="ECO:0000313" key="1">
    <source>
        <dbReference type="EMBL" id="BDD87231.1"/>
    </source>
</evidence>
<proteinExistence type="predicted"/>
<sequence>MNTTNIEHLVAQAKELIPLKAETDIGDVVLIIAKNPDLLMYALVSSIERDHTKRDEWWHVGLTFLTVPLQKTVWTLRSAQMTGREIFTMGGEQRFLQAVDLSDTVVPHEIDAPPVNERKAGLKRVK</sequence>
<name>A0ABM7W8K0_9BACT</name>
<reference evidence="1 2" key="1">
    <citation type="submission" date="2022-01" db="EMBL/GenBank/DDBJ databases">
        <title>Desulfofustis limnae sp. nov., a novel mesophilic sulfate-reducing bacterium isolated from marsh soil.</title>
        <authorList>
            <person name="Watanabe M."/>
            <person name="Takahashi A."/>
            <person name="Kojima H."/>
            <person name="Fukui M."/>
        </authorList>
    </citation>
    <scope>NUCLEOTIDE SEQUENCE [LARGE SCALE GENOMIC DNA]</scope>
    <source>
        <strain evidence="1 2">PPLL</strain>
    </source>
</reference>
<accession>A0ABM7W8K0</accession>
<dbReference type="RefSeq" id="WP_284154267.1">
    <property type="nucleotide sequence ID" value="NZ_AP025516.1"/>
</dbReference>
<dbReference type="Proteomes" id="UP000830055">
    <property type="component" value="Chromosome"/>
</dbReference>
<gene>
    <name evidence="1" type="ORF">DPPLL_15960</name>
</gene>
<evidence type="ECO:0000313" key="2">
    <source>
        <dbReference type="Proteomes" id="UP000830055"/>
    </source>
</evidence>
<keyword evidence="2" id="KW-1185">Reference proteome</keyword>